<comment type="caution">
    <text evidence="1">The sequence shown here is derived from an EMBL/GenBank/DDBJ whole genome shotgun (WGS) entry which is preliminary data.</text>
</comment>
<dbReference type="EMBL" id="CM051398">
    <property type="protein sequence ID" value="KAJ4718127.1"/>
    <property type="molecule type" value="Genomic_DNA"/>
</dbReference>
<name>A0ACC1Y4Q9_MELAZ</name>
<accession>A0ACC1Y4Q9</accession>
<proteinExistence type="predicted"/>
<dbReference type="Proteomes" id="UP001164539">
    <property type="component" value="Chromosome 5"/>
</dbReference>
<reference evidence="1 2" key="1">
    <citation type="journal article" date="2023" name="Science">
        <title>Complex scaffold remodeling in plant triterpene biosynthesis.</title>
        <authorList>
            <person name="De La Pena R."/>
            <person name="Hodgson H."/>
            <person name="Liu J.C."/>
            <person name="Stephenson M.J."/>
            <person name="Martin A.C."/>
            <person name="Owen C."/>
            <person name="Harkess A."/>
            <person name="Leebens-Mack J."/>
            <person name="Jimenez L.E."/>
            <person name="Osbourn A."/>
            <person name="Sattely E.S."/>
        </authorList>
    </citation>
    <scope>NUCLEOTIDE SEQUENCE [LARGE SCALE GENOMIC DNA]</scope>
    <source>
        <strain evidence="2">cv. JPN11</strain>
        <tissue evidence="1">Leaf</tissue>
    </source>
</reference>
<protein>
    <submittedName>
        <fullName evidence="1">Disease resistance protein</fullName>
    </submittedName>
</protein>
<gene>
    <name evidence="1" type="ORF">OWV82_009846</name>
</gene>
<keyword evidence="2" id="KW-1185">Reference proteome</keyword>
<sequence length="737" mass="84426">MADIALVSAVLQQLAVIIDREARQQIRLVRGVRKEFQKLTSKLQTVQTVLMDAEKRQVKEGGVRVWLEKLRNISYDMDDVLDEWNISVLKFQINAPISRRKVCFIFPSSCLCLRQVVLHRDIAFKIKEINGDLDAVVREKEIYNFSLTSSLEEPQRVKSNSFVDMSKIFGRDEEKNILAAKLLFDNCEEREEVPVISIIGMGGIGKTTLAQLAYNNNEMISSFEERIWVCVSDPFDKVKIAKAIVGALSGHVPNLVEPESLLGCICESISGKKFLLVLDDVWTEEYSKWEPLHRCLKSGFHGSKILVTARKVTVAHMLESVDIINIKALPEKECWSLIGRLAFFSRSSEECEKLEVGRNIVGRCKGLPLAAKTLGCILRFTNTREQWQNILDNEMWTLGEFEKGIFPPLLLSYNDLPPMVRRSFSYCAIFPKGYDIDKHRLIKLWLAQGYLGVEQHTEMEIIGEEYFDNLATRSFFQEFEKDNHGNVLRCKMHDIVYDFALFLTKNECFTMEVHGLGEPSTNSYYEKARHSMLILHKATSFPTSICTIKKLRSLLIEDSYYSVTDIPREIGTLIHLRYLNLSNNAKIEELPETICELYNLQTLDLFSCWKLQKLPQGIGKLINLRHVINQWTFAFRYMPKEIERLTCLHTLNEFIVGSVGHGGKAGTLECLINLDHLRGSLRITRLGNVADVGGAKRAELKNKKNLLRLDLNFQKDAEEERKNEEDEAVLESFTTPH</sequence>
<organism evidence="1 2">
    <name type="scientific">Melia azedarach</name>
    <name type="common">Chinaberry tree</name>
    <dbReference type="NCBI Taxonomy" id="155640"/>
    <lineage>
        <taxon>Eukaryota</taxon>
        <taxon>Viridiplantae</taxon>
        <taxon>Streptophyta</taxon>
        <taxon>Embryophyta</taxon>
        <taxon>Tracheophyta</taxon>
        <taxon>Spermatophyta</taxon>
        <taxon>Magnoliopsida</taxon>
        <taxon>eudicotyledons</taxon>
        <taxon>Gunneridae</taxon>
        <taxon>Pentapetalae</taxon>
        <taxon>rosids</taxon>
        <taxon>malvids</taxon>
        <taxon>Sapindales</taxon>
        <taxon>Meliaceae</taxon>
        <taxon>Melia</taxon>
    </lineage>
</organism>
<evidence type="ECO:0000313" key="1">
    <source>
        <dbReference type="EMBL" id="KAJ4718127.1"/>
    </source>
</evidence>
<evidence type="ECO:0000313" key="2">
    <source>
        <dbReference type="Proteomes" id="UP001164539"/>
    </source>
</evidence>